<evidence type="ECO:0000256" key="1">
    <source>
        <dbReference type="ARBA" id="ARBA00009725"/>
    </source>
</evidence>
<dbReference type="CDD" id="cd14798">
    <property type="entry name" value="RX-CC_like"/>
    <property type="match status" value="1"/>
</dbReference>
<keyword evidence="5" id="KW-0547">Nucleotide-binding</keyword>
<dbReference type="InterPro" id="IPR013217">
    <property type="entry name" value="Methyltransf_12"/>
</dbReference>
<evidence type="ECO:0000256" key="6">
    <source>
        <dbReference type="ARBA" id="ARBA00022821"/>
    </source>
</evidence>
<organism evidence="11 12">
    <name type="scientific">Acer saccharum</name>
    <name type="common">Sugar maple</name>
    <dbReference type="NCBI Taxonomy" id="4024"/>
    <lineage>
        <taxon>Eukaryota</taxon>
        <taxon>Viridiplantae</taxon>
        <taxon>Streptophyta</taxon>
        <taxon>Embryophyta</taxon>
        <taxon>Tracheophyta</taxon>
        <taxon>Spermatophyta</taxon>
        <taxon>Magnoliopsida</taxon>
        <taxon>eudicotyledons</taxon>
        <taxon>Gunneridae</taxon>
        <taxon>Pentapetalae</taxon>
        <taxon>rosids</taxon>
        <taxon>malvids</taxon>
        <taxon>Sapindales</taxon>
        <taxon>Sapindaceae</taxon>
        <taxon>Hippocastanoideae</taxon>
        <taxon>Acereae</taxon>
        <taxon>Acer</taxon>
    </lineage>
</organism>
<evidence type="ECO:0000259" key="9">
    <source>
        <dbReference type="Pfam" id="PF08242"/>
    </source>
</evidence>
<feature type="domain" description="NB-ARC" evidence="8">
    <location>
        <begin position="195"/>
        <end position="365"/>
    </location>
</feature>
<dbReference type="AlphaFoldDB" id="A0AA39SUP6"/>
<dbReference type="PANTHER" id="PTHR22809:SF8">
    <property type="entry name" value="TRNA N(3)-METHYLCYTIDINE METHYLTRANSFERASE"/>
    <property type="match status" value="1"/>
</dbReference>
<name>A0AA39SUP6_ACESA</name>
<feature type="domain" description="Disease resistance N-terminal" evidence="10">
    <location>
        <begin position="6"/>
        <end position="90"/>
    </location>
</feature>
<dbReference type="GO" id="GO:0008757">
    <property type="term" value="F:S-adenosylmethionine-dependent methyltransferase activity"/>
    <property type="evidence" value="ECO:0007669"/>
    <property type="project" value="UniProtKB-ARBA"/>
</dbReference>
<dbReference type="SUPFAM" id="SSF53335">
    <property type="entry name" value="S-adenosyl-L-methionine-dependent methyltransferases"/>
    <property type="match status" value="1"/>
</dbReference>
<keyword evidence="6" id="KW-0611">Plant defense</keyword>
<dbReference type="Gene3D" id="3.40.50.150">
    <property type="entry name" value="Vaccinia Virus protein VP39"/>
    <property type="match status" value="1"/>
</dbReference>
<dbReference type="InterPro" id="IPR026113">
    <property type="entry name" value="METTL2/6/8-like"/>
</dbReference>
<keyword evidence="4" id="KW-0677">Repeat</keyword>
<evidence type="ECO:0000259" key="8">
    <source>
        <dbReference type="Pfam" id="PF00931"/>
    </source>
</evidence>
<dbReference type="GO" id="GO:0006952">
    <property type="term" value="P:defense response"/>
    <property type="evidence" value="ECO:0007669"/>
    <property type="project" value="UniProtKB-KW"/>
</dbReference>
<feature type="coiled-coil region" evidence="7">
    <location>
        <begin position="27"/>
        <end position="54"/>
    </location>
</feature>
<dbReference type="GO" id="GO:0008173">
    <property type="term" value="F:RNA methyltransferase activity"/>
    <property type="evidence" value="ECO:0007669"/>
    <property type="project" value="UniProtKB-ARBA"/>
</dbReference>
<dbReference type="Pfam" id="PF00931">
    <property type="entry name" value="NB-ARC"/>
    <property type="match status" value="1"/>
</dbReference>
<dbReference type="InterPro" id="IPR041118">
    <property type="entry name" value="Rx_N"/>
</dbReference>
<dbReference type="EMBL" id="JAUESC010000004">
    <property type="protein sequence ID" value="KAK0595829.1"/>
    <property type="molecule type" value="Genomic_DNA"/>
</dbReference>
<keyword evidence="2" id="KW-0489">Methyltransferase</keyword>
<dbReference type="InterPro" id="IPR027417">
    <property type="entry name" value="P-loop_NTPase"/>
</dbReference>
<evidence type="ECO:0000313" key="12">
    <source>
        <dbReference type="Proteomes" id="UP001168877"/>
    </source>
</evidence>
<dbReference type="Gene3D" id="3.40.50.300">
    <property type="entry name" value="P-loop containing nucleotide triphosphate hydrolases"/>
    <property type="match status" value="1"/>
</dbReference>
<sequence>MTAEIVVSLVLNGVAELIARDVDSFVLREYRREVKELSDDLKSLRTFLKDAEEKQYKEVRIHNWVSEIRELTYYIEDVLYMLRLKVQRKRGFFTQEVSCGVFYLKEIKEFFWPRNSLESWTYYTVKKYYMGKKIKKIRNELGELLSRGQEYGLQDSDSLRSDGEGRSVALGRLRELMRSTSFAVEENVVGFEDEARILLDKLLDENQKLFIISIYGISGLGKTTLARKLYHNSDVRMRFGCYAWVYVPQDCTIQDLLLRIINSFRFKTIKMEVLEEMNEEDLGRHLYKSMQGLSYIVVIDNLRDEEDWKILNKVFPDNNNGSRVIITTRNKEVIERSDERTYCHGLRYLRLDESWQLFYEKSFKHHNVDVGMVELAMAQKMMRGAGALVWPTHSRLPSFLDNSIAAVHICQRHRHSHPTVVFGAQQRKCQSLEEHYQRKATKYWNDFYKRHNNKFFKDRHYLEKDWGNFFSDDSFSPNGKVLFEVGCGAGNTIFPLVATYHKLYIHACDISPHAIELVKSHVGFKEDRINAFVCDVVDDSLSEKISPSSVDVVTLPNGYVLLRDYAIGDFAQVKLHNRNQMIGDGFYARGDGTCSFYFSEDFLSSLFLEAGFNTVDISVYSRQIENRSRNITMDRRWIRGIFKKECIASDSALIPEAR</sequence>
<accession>A0AA39SUP6</accession>
<comment type="caution">
    <text evidence="11">The sequence shown here is derived from an EMBL/GenBank/DDBJ whole genome shotgun (WGS) entry which is preliminary data.</text>
</comment>
<gene>
    <name evidence="11" type="ORF">LWI29_010387</name>
</gene>
<proteinExistence type="inferred from homology"/>
<dbReference type="CDD" id="cd02440">
    <property type="entry name" value="AdoMet_MTases"/>
    <property type="match status" value="1"/>
</dbReference>
<dbReference type="InterPro" id="IPR029063">
    <property type="entry name" value="SAM-dependent_MTases_sf"/>
</dbReference>
<keyword evidence="3" id="KW-0808">Transferase</keyword>
<keyword evidence="12" id="KW-1185">Reference proteome</keyword>
<evidence type="ECO:0000259" key="10">
    <source>
        <dbReference type="Pfam" id="PF18052"/>
    </source>
</evidence>
<protein>
    <submittedName>
        <fullName evidence="11">Uncharacterized protein</fullName>
    </submittedName>
</protein>
<dbReference type="Pfam" id="PF18052">
    <property type="entry name" value="Rx_N"/>
    <property type="match status" value="1"/>
</dbReference>
<evidence type="ECO:0000256" key="5">
    <source>
        <dbReference type="ARBA" id="ARBA00022741"/>
    </source>
</evidence>
<dbReference type="Pfam" id="PF08242">
    <property type="entry name" value="Methyltransf_12"/>
    <property type="match status" value="1"/>
</dbReference>
<dbReference type="GO" id="GO:0032259">
    <property type="term" value="P:methylation"/>
    <property type="evidence" value="ECO:0007669"/>
    <property type="project" value="UniProtKB-KW"/>
</dbReference>
<dbReference type="FunFam" id="3.40.50.300:FF:001091">
    <property type="entry name" value="Probable disease resistance protein At1g61300"/>
    <property type="match status" value="1"/>
</dbReference>
<keyword evidence="7" id="KW-0175">Coiled coil</keyword>
<dbReference type="InterPro" id="IPR038005">
    <property type="entry name" value="RX-like_CC"/>
</dbReference>
<reference evidence="11" key="2">
    <citation type="submission" date="2023-06" db="EMBL/GenBank/DDBJ databases">
        <authorList>
            <person name="Swenson N.G."/>
            <person name="Wegrzyn J.L."/>
            <person name="Mcevoy S.L."/>
        </authorList>
    </citation>
    <scope>NUCLEOTIDE SEQUENCE</scope>
    <source>
        <strain evidence="11">NS2018</strain>
        <tissue evidence="11">Leaf</tissue>
    </source>
</reference>
<evidence type="ECO:0000256" key="2">
    <source>
        <dbReference type="ARBA" id="ARBA00022603"/>
    </source>
</evidence>
<reference evidence="11" key="1">
    <citation type="journal article" date="2022" name="Plant J.">
        <title>Strategies of tolerance reflected in two North American maple genomes.</title>
        <authorList>
            <person name="McEvoy S.L."/>
            <person name="Sezen U.U."/>
            <person name="Trouern-Trend A."/>
            <person name="McMahon S.M."/>
            <person name="Schaberg P.G."/>
            <person name="Yang J."/>
            <person name="Wegrzyn J.L."/>
            <person name="Swenson N.G."/>
        </authorList>
    </citation>
    <scope>NUCLEOTIDE SEQUENCE</scope>
    <source>
        <strain evidence="11">NS2018</strain>
    </source>
</reference>
<evidence type="ECO:0000256" key="3">
    <source>
        <dbReference type="ARBA" id="ARBA00022679"/>
    </source>
</evidence>
<evidence type="ECO:0000313" key="11">
    <source>
        <dbReference type="EMBL" id="KAK0595829.1"/>
    </source>
</evidence>
<comment type="similarity">
    <text evidence="1">Belongs to the methyltransferase superfamily. METL family.</text>
</comment>
<dbReference type="Gene3D" id="1.20.5.4130">
    <property type="match status" value="1"/>
</dbReference>
<evidence type="ECO:0000256" key="7">
    <source>
        <dbReference type="SAM" id="Coils"/>
    </source>
</evidence>
<dbReference type="InterPro" id="IPR002182">
    <property type="entry name" value="NB-ARC"/>
</dbReference>
<feature type="domain" description="Methyltransferase type 12" evidence="9">
    <location>
        <begin position="484"/>
        <end position="555"/>
    </location>
</feature>
<dbReference type="PANTHER" id="PTHR22809">
    <property type="entry name" value="METHYLTRANSFERASE-RELATED"/>
    <property type="match status" value="1"/>
</dbReference>
<dbReference type="Proteomes" id="UP001168877">
    <property type="component" value="Unassembled WGS sequence"/>
</dbReference>
<dbReference type="GO" id="GO:0043531">
    <property type="term" value="F:ADP binding"/>
    <property type="evidence" value="ECO:0007669"/>
    <property type="project" value="InterPro"/>
</dbReference>
<evidence type="ECO:0000256" key="4">
    <source>
        <dbReference type="ARBA" id="ARBA00022737"/>
    </source>
</evidence>
<dbReference type="SUPFAM" id="SSF52540">
    <property type="entry name" value="P-loop containing nucleoside triphosphate hydrolases"/>
    <property type="match status" value="1"/>
</dbReference>